<protein>
    <recommendedName>
        <fullName evidence="4">Glutamine amidotransferase type-2 domain-containing protein</fullName>
    </recommendedName>
</protein>
<proteinExistence type="predicted"/>
<dbReference type="EMBL" id="JZWV01000247">
    <property type="protein sequence ID" value="KJY35012.1"/>
    <property type="molecule type" value="Genomic_DNA"/>
</dbReference>
<dbReference type="InterPro" id="IPR029055">
    <property type="entry name" value="Ntn_hydrolases_N"/>
</dbReference>
<comment type="caution">
    <text evidence="2">The sequence shown here is derived from an EMBL/GenBank/DDBJ whole genome shotgun (WGS) entry which is preliminary data.</text>
</comment>
<evidence type="ECO:0000256" key="1">
    <source>
        <dbReference type="SAM" id="MobiDB-lite"/>
    </source>
</evidence>
<evidence type="ECO:0000313" key="2">
    <source>
        <dbReference type="EMBL" id="KJY35012.1"/>
    </source>
</evidence>
<evidence type="ECO:0000313" key="3">
    <source>
        <dbReference type="Proteomes" id="UP000033551"/>
    </source>
</evidence>
<feature type="region of interest" description="Disordered" evidence="1">
    <location>
        <begin position="1"/>
        <end position="63"/>
    </location>
</feature>
<dbReference type="SUPFAM" id="SSF56235">
    <property type="entry name" value="N-terminal nucleophile aminohydrolases (Ntn hydrolases)"/>
    <property type="match status" value="1"/>
</dbReference>
<evidence type="ECO:0008006" key="4">
    <source>
        <dbReference type="Google" id="ProtNLM"/>
    </source>
</evidence>
<accession>A0A0F4JL01</accession>
<name>A0A0F4JL01_9ACTN</name>
<dbReference type="Proteomes" id="UP000033551">
    <property type="component" value="Unassembled WGS sequence"/>
</dbReference>
<reference evidence="2 3" key="1">
    <citation type="submission" date="2015-02" db="EMBL/GenBank/DDBJ databases">
        <authorList>
            <person name="Ju K.-S."/>
            <person name="Doroghazi J.R."/>
            <person name="Metcalf W."/>
        </authorList>
    </citation>
    <scope>NUCLEOTIDE SEQUENCE [LARGE SCALE GENOMIC DNA]</scope>
    <source>
        <strain evidence="2 3">NRRL ISP-5550</strain>
    </source>
</reference>
<feature type="non-terminal residue" evidence="2">
    <location>
        <position position="63"/>
    </location>
</feature>
<sequence length="63" mass="6671">MCRIFGSLSAAPARPDPAELAAVSSRQRHGGPDEHRVLSGPGWSLGCDRLAVTDPRGGSQPYR</sequence>
<dbReference type="AlphaFoldDB" id="A0A0F4JL01"/>
<organism evidence="2 3">
    <name type="scientific">Streptomyces katrae</name>
    <dbReference type="NCBI Taxonomy" id="68223"/>
    <lineage>
        <taxon>Bacteria</taxon>
        <taxon>Bacillati</taxon>
        <taxon>Actinomycetota</taxon>
        <taxon>Actinomycetes</taxon>
        <taxon>Kitasatosporales</taxon>
        <taxon>Streptomycetaceae</taxon>
        <taxon>Streptomyces</taxon>
    </lineage>
</organism>
<gene>
    <name evidence="2" type="ORF">VR44_10955</name>
</gene>
<keyword evidence="3" id="KW-1185">Reference proteome</keyword>